<protein>
    <submittedName>
        <fullName evidence="7">Diguanylate cyclase (GGDEF)-like protein/hemerythrin-like metal-binding protein</fullName>
    </submittedName>
</protein>
<dbReference type="InterPro" id="IPR000160">
    <property type="entry name" value="GGDEF_dom"/>
</dbReference>
<dbReference type="PROSITE" id="PS50113">
    <property type="entry name" value="PAC"/>
    <property type="match status" value="2"/>
</dbReference>
<dbReference type="InterPro" id="IPR012827">
    <property type="entry name" value="Hemerythrin_metal-bd"/>
</dbReference>
<reference evidence="7 8" key="1">
    <citation type="submission" date="2018-07" db="EMBL/GenBank/DDBJ databases">
        <title>Freshwater and sediment microbial communities from various areas in North America, analyzing microbe dynamics in response to fracking.</title>
        <authorList>
            <person name="Lamendella R."/>
        </authorList>
    </citation>
    <scope>NUCLEOTIDE SEQUENCE [LARGE SCALE GENOMIC DNA]</scope>
    <source>
        <strain evidence="7 8">105B</strain>
    </source>
</reference>
<dbReference type="InterPro" id="IPR013655">
    <property type="entry name" value="PAS_fold_3"/>
</dbReference>
<dbReference type="Gene3D" id="3.30.450.20">
    <property type="entry name" value="PAS domain"/>
    <property type="match status" value="2"/>
</dbReference>
<evidence type="ECO:0000256" key="3">
    <source>
        <dbReference type="ARBA" id="ARBA00023004"/>
    </source>
</evidence>
<dbReference type="NCBIfam" id="NF033749">
    <property type="entry name" value="bact_hemeryth"/>
    <property type="match status" value="1"/>
</dbReference>
<name>A0A368X281_MARNT</name>
<evidence type="ECO:0000256" key="2">
    <source>
        <dbReference type="ARBA" id="ARBA00022723"/>
    </source>
</evidence>
<dbReference type="NCBIfam" id="TIGR00254">
    <property type="entry name" value="GGDEF"/>
    <property type="match status" value="1"/>
</dbReference>
<dbReference type="InterPro" id="IPR029787">
    <property type="entry name" value="Nucleotide_cyclase"/>
</dbReference>
<dbReference type="CDD" id="cd12107">
    <property type="entry name" value="Hemerythrin"/>
    <property type="match status" value="1"/>
</dbReference>
<evidence type="ECO:0000259" key="5">
    <source>
        <dbReference type="PROSITE" id="PS50883"/>
    </source>
</evidence>
<dbReference type="Gene3D" id="1.20.120.30">
    <property type="entry name" value="Aspartate receptor, ligand-binding domain"/>
    <property type="match status" value="1"/>
</dbReference>
<dbReference type="Pfam" id="PF00990">
    <property type="entry name" value="GGDEF"/>
    <property type="match status" value="1"/>
</dbReference>
<dbReference type="PROSITE" id="PS50887">
    <property type="entry name" value="GGDEF"/>
    <property type="match status" value="1"/>
</dbReference>
<accession>A0A368X281</accession>
<dbReference type="InterPro" id="IPR043128">
    <property type="entry name" value="Rev_trsase/Diguanyl_cyclase"/>
</dbReference>
<dbReference type="InterPro" id="IPR052155">
    <property type="entry name" value="Biofilm_reg_signaling"/>
</dbReference>
<dbReference type="SUPFAM" id="SSF141868">
    <property type="entry name" value="EAL domain-like"/>
    <property type="match status" value="1"/>
</dbReference>
<dbReference type="CDD" id="cd01948">
    <property type="entry name" value="EAL"/>
    <property type="match status" value="1"/>
</dbReference>
<dbReference type="SUPFAM" id="SSF47188">
    <property type="entry name" value="Hemerythrin-like"/>
    <property type="match status" value="1"/>
</dbReference>
<dbReference type="Gene3D" id="3.20.20.450">
    <property type="entry name" value="EAL domain"/>
    <property type="match status" value="1"/>
</dbReference>
<dbReference type="InterPro" id="IPR035965">
    <property type="entry name" value="PAS-like_dom_sf"/>
</dbReference>
<dbReference type="Pfam" id="PF13682">
    <property type="entry name" value="CZB"/>
    <property type="match status" value="1"/>
</dbReference>
<dbReference type="GO" id="GO:0046872">
    <property type="term" value="F:metal ion binding"/>
    <property type="evidence" value="ECO:0007669"/>
    <property type="project" value="UniProtKB-KW"/>
</dbReference>
<comment type="caution">
    <text evidence="7">The sequence shown here is derived from an EMBL/GenBank/DDBJ whole genome shotgun (WGS) entry which is preliminary data.</text>
</comment>
<feature type="domain" description="GGDEF" evidence="6">
    <location>
        <begin position="651"/>
        <end position="785"/>
    </location>
</feature>
<dbReference type="Pfam" id="PF01590">
    <property type="entry name" value="GAF"/>
    <property type="match status" value="1"/>
</dbReference>
<dbReference type="Proteomes" id="UP000253647">
    <property type="component" value="Unassembled WGS sequence"/>
</dbReference>
<dbReference type="Pfam" id="PF00563">
    <property type="entry name" value="EAL"/>
    <property type="match status" value="1"/>
</dbReference>
<dbReference type="InterPro" id="IPR000700">
    <property type="entry name" value="PAS-assoc_C"/>
</dbReference>
<dbReference type="Gene3D" id="3.30.70.270">
    <property type="match status" value="1"/>
</dbReference>
<dbReference type="Gene3D" id="3.30.450.40">
    <property type="match status" value="1"/>
</dbReference>
<dbReference type="PROSITE" id="PS50883">
    <property type="entry name" value="EAL"/>
    <property type="match status" value="1"/>
</dbReference>
<proteinExistence type="inferred from homology"/>
<dbReference type="NCBIfam" id="TIGR02481">
    <property type="entry name" value="hemeryth_dom"/>
    <property type="match status" value="1"/>
</dbReference>
<dbReference type="InterPro" id="IPR012312">
    <property type="entry name" value="Hemerythrin-like"/>
</dbReference>
<dbReference type="PANTHER" id="PTHR44757">
    <property type="entry name" value="DIGUANYLATE CYCLASE DGCP"/>
    <property type="match status" value="1"/>
</dbReference>
<evidence type="ECO:0000313" key="8">
    <source>
        <dbReference type="Proteomes" id="UP000253647"/>
    </source>
</evidence>
<organism evidence="7 8">
    <name type="scientific">Marinobacter nauticus</name>
    <name type="common">Marinobacter hydrocarbonoclasticus</name>
    <name type="synonym">Marinobacter aquaeolei</name>
    <dbReference type="NCBI Taxonomy" id="2743"/>
    <lineage>
        <taxon>Bacteria</taxon>
        <taxon>Pseudomonadati</taxon>
        <taxon>Pseudomonadota</taxon>
        <taxon>Gammaproteobacteria</taxon>
        <taxon>Pseudomonadales</taxon>
        <taxon>Marinobacteraceae</taxon>
        <taxon>Marinobacter</taxon>
    </lineage>
</organism>
<feature type="domain" description="PAC" evidence="4">
    <location>
        <begin position="261"/>
        <end position="314"/>
    </location>
</feature>
<keyword evidence="3" id="KW-0408">Iron</keyword>
<dbReference type="EMBL" id="QPJI01000031">
    <property type="protein sequence ID" value="RCW62131.1"/>
    <property type="molecule type" value="Genomic_DNA"/>
</dbReference>
<dbReference type="InterPro" id="IPR003018">
    <property type="entry name" value="GAF"/>
</dbReference>
<dbReference type="InterPro" id="IPR001610">
    <property type="entry name" value="PAC"/>
</dbReference>
<dbReference type="InterPro" id="IPR029016">
    <property type="entry name" value="GAF-like_dom_sf"/>
</dbReference>
<dbReference type="Pfam" id="PF08447">
    <property type="entry name" value="PAS_3"/>
    <property type="match status" value="2"/>
</dbReference>
<dbReference type="SUPFAM" id="SSF55073">
    <property type="entry name" value="Nucleotide cyclase"/>
    <property type="match status" value="1"/>
</dbReference>
<dbReference type="Gene3D" id="1.20.120.50">
    <property type="entry name" value="Hemerythrin-like"/>
    <property type="match status" value="1"/>
</dbReference>
<evidence type="ECO:0000256" key="1">
    <source>
        <dbReference type="ARBA" id="ARBA00010587"/>
    </source>
</evidence>
<dbReference type="SMART" id="SM00052">
    <property type="entry name" value="EAL"/>
    <property type="match status" value="1"/>
</dbReference>
<dbReference type="Pfam" id="PF01814">
    <property type="entry name" value="Hemerythrin"/>
    <property type="match status" value="1"/>
</dbReference>
<dbReference type="SMART" id="SM00267">
    <property type="entry name" value="GGDEF"/>
    <property type="match status" value="1"/>
</dbReference>
<keyword evidence="2" id="KW-0479">Metal-binding</keyword>
<dbReference type="SUPFAM" id="SSF55785">
    <property type="entry name" value="PYP-like sensor domain (PAS domain)"/>
    <property type="match status" value="2"/>
</dbReference>
<dbReference type="SMART" id="SM00065">
    <property type="entry name" value="GAF"/>
    <property type="match status" value="1"/>
</dbReference>
<dbReference type="InterPro" id="IPR025991">
    <property type="entry name" value="Chemoreceptor_zinc-bind_dom"/>
</dbReference>
<comment type="similarity">
    <text evidence="1">Belongs to the hemerythrin family.</text>
</comment>
<evidence type="ECO:0000259" key="6">
    <source>
        <dbReference type="PROSITE" id="PS50887"/>
    </source>
</evidence>
<dbReference type="SMART" id="SM00086">
    <property type="entry name" value="PAC"/>
    <property type="match status" value="2"/>
</dbReference>
<feature type="domain" description="PAC" evidence="4">
    <location>
        <begin position="567"/>
        <end position="619"/>
    </location>
</feature>
<sequence length="1174" mass="131767">MQIVPWNPSFDTGIPVIDEQHRQLVDLLNDLAGQYVHGADAQHALRILDALVDYAAYHFETEEALWQESFEEDVWLEGHLQAHQGFVDKIVSLREEFSENHQTFALDELLSFLTSWLAHHILYDDKRMAVALLEMRDGSDLVNAKNSSAEAMSGKASGLIQSVLSMYKELSSRTLALEREAYARKKAERALKEQEAHWRSVIGASTDHLWDWNLNEHAPDKWDGETSEVLFSRDGSKVHPDDWPGLQVAFLEHLSGQTDVLDHQYRLIDERNQERWILCRGKVIARAEDGTAERIVGTQTDITERKTSELTLKRERDTRQLISEFAADLMASSAGDFDGAINRALCRSGQYLGADRAYLFLTSTDGRTMSNTHEWCAPGVTSELGNLQSLPVSSTPWWWKQLWNAGYVIVPRVSEMPAEALREKALLEGQNIQSVCVYPVFVEGKLAGFLGNDAVKEERQWGREALEFLRLMSDLLGIALEHRQLSEKRAQALLRLERAERLAHIGHWGLELPSGKASWSQEIYRIFECNLDERAPDYEGYLKLVHPEDRARVAKSYVKAETEAGPLHIEHRIVVGGGRVKHVAIKGQFNRAANGKVSSAEGTLQDVTEQAIHEEELERLAYLDPLTQLPNRRALGDLLIKEMAVCSGNALRLELAFIDFDDFKEANECFGSAIGDRLLMMLARRIRMQLGPSVVVSRFGGDEFVVLFTRLQAEQECSTSLKRLLQVINEPVTVGGHSFMLTASIGVTGYPQDAAISEDQLLRQAQQALFQAKLQGKNRVIQYDLFWERNALARTDLLEEIRRALEQGEFRLHYQPKVNLVTGQVVGLEALIRWQKPSGEILSPAQFLPALENEDLEIEVGNWVIESAINQVAQWADDDLPVQVSINVSGQQLTSDGFVEKLVESLNRHPTISPELVQLEILESSALHDFTLVSSVMERCRAIGISFALDDFGTGFSSLAYLKHLPATVLKIDQGFVRGMLESSDDLSIISGVVGMAKAFGLQVIAEGVETSEHANLLIRLGCEQAQGYGIARPMSAEDVAGWISDWSPEASWGRQHVVPRKSLSLLYAEVEHRHWLRELENWLSGESDSPPRLDENSCRVGLWVLSEMQGCGSSEHRRAVRDVAELHNNVHDLARAADTYRRDGNHAAVRSHLSDIHDVSKRLLGKLQSLSGQ</sequence>
<gene>
    <name evidence="7" type="ORF">DET61_1315</name>
</gene>
<dbReference type="AlphaFoldDB" id="A0A368X281"/>
<dbReference type="PANTHER" id="PTHR44757:SF2">
    <property type="entry name" value="BIOFILM ARCHITECTURE MAINTENANCE PROTEIN MBAA"/>
    <property type="match status" value="1"/>
</dbReference>
<evidence type="ECO:0000259" key="4">
    <source>
        <dbReference type="PROSITE" id="PS50113"/>
    </source>
</evidence>
<dbReference type="InterPro" id="IPR001633">
    <property type="entry name" value="EAL_dom"/>
</dbReference>
<dbReference type="SUPFAM" id="SSF55781">
    <property type="entry name" value="GAF domain-like"/>
    <property type="match status" value="1"/>
</dbReference>
<dbReference type="InterPro" id="IPR035919">
    <property type="entry name" value="EAL_sf"/>
</dbReference>
<dbReference type="RefSeq" id="WP_114435577.1">
    <property type="nucleotide sequence ID" value="NZ_QPJI01000031.1"/>
</dbReference>
<dbReference type="InterPro" id="IPR035938">
    <property type="entry name" value="Hemerythrin-like_sf"/>
</dbReference>
<evidence type="ECO:0000313" key="7">
    <source>
        <dbReference type="EMBL" id="RCW62131.1"/>
    </source>
</evidence>
<dbReference type="CDD" id="cd01949">
    <property type="entry name" value="GGDEF"/>
    <property type="match status" value="1"/>
</dbReference>
<dbReference type="Gene3D" id="2.10.70.100">
    <property type="match status" value="1"/>
</dbReference>
<feature type="domain" description="EAL" evidence="5">
    <location>
        <begin position="794"/>
        <end position="1048"/>
    </location>
</feature>